<keyword evidence="2" id="KW-1185">Reference proteome</keyword>
<dbReference type="EMBL" id="VEPZ02001149">
    <property type="protein sequence ID" value="KAE8691351.1"/>
    <property type="molecule type" value="Genomic_DNA"/>
</dbReference>
<proteinExistence type="predicted"/>
<dbReference type="Proteomes" id="UP000436088">
    <property type="component" value="Unassembled WGS sequence"/>
</dbReference>
<comment type="caution">
    <text evidence="1">The sequence shown here is derived from an EMBL/GenBank/DDBJ whole genome shotgun (WGS) entry which is preliminary data.</text>
</comment>
<organism evidence="1 2">
    <name type="scientific">Hibiscus syriacus</name>
    <name type="common">Rose of Sharon</name>
    <dbReference type="NCBI Taxonomy" id="106335"/>
    <lineage>
        <taxon>Eukaryota</taxon>
        <taxon>Viridiplantae</taxon>
        <taxon>Streptophyta</taxon>
        <taxon>Embryophyta</taxon>
        <taxon>Tracheophyta</taxon>
        <taxon>Spermatophyta</taxon>
        <taxon>Magnoliopsida</taxon>
        <taxon>eudicotyledons</taxon>
        <taxon>Gunneridae</taxon>
        <taxon>Pentapetalae</taxon>
        <taxon>rosids</taxon>
        <taxon>malvids</taxon>
        <taxon>Malvales</taxon>
        <taxon>Malvaceae</taxon>
        <taxon>Malvoideae</taxon>
        <taxon>Hibiscus</taxon>
    </lineage>
</organism>
<evidence type="ECO:0000313" key="1">
    <source>
        <dbReference type="EMBL" id="KAE8691351.1"/>
    </source>
</evidence>
<dbReference type="PANTHER" id="PTHR31263">
    <property type="entry name" value="CELLULASE FAMILY PROTEIN (AFU_ORTHOLOGUE AFUA_5G14560)"/>
    <property type="match status" value="1"/>
</dbReference>
<reference evidence="1" key="1">
    <citation type="submission" date="2019-09" db="EMBL/GenBank/DDBJ databases">
        <title>Draft genome information of white flower Hibiscus syriacus.</title>
        <authorList>
            <person name="Kim Y.-M."/>
        </authorList>
    </citation>
    <scope>NUCLEOTIDE SEQUENCE [LARGE SCALE GENOMIC DNA]</scope>
    <source>
        <strain evidence="1">YM2019G1</strain>
    </source>
</reference>
<name>A0A6A2ZH72_HIBSY</name>
<protein>
    <submittedName>
        <fullName evidence="1">Uncharacterized protein</fullName>
    </submittedName>
</protein>
<evidence type="ECO:0000313" key="2">
    <source>
        <dbReference type="Proteomes" id="UP000436088"/>
    </source>
</evidence>
<gene>
    <name evidence="1" type="ORF">F3Y22_tig00110890pilonHSYRG01007</name>
</gene>
<dbReference type="PANTHER" id="PTHR31263:SF44">
    <property type="entry name" value="OS04G0481200 PROTEIN"/>
    <property type="match status" value="1"/>
</dbReference>
<dbReference type="AlphaFoldDB" id="A0A6A2ZH72"/>
<sequence>MDHRADSMATLFNSVTNVVGMSLRNEDTRCSLANSGSTKPEPLSMAIGIRTASWVWQLSLTWIGLVDSDRELLRPGLLEVKQHKVIFHPLTGLCITRKSFGLRLRLADKYGASAKLDIFCRGLNSRWEMILDSKMHLSAKLRDGKSICLDVGSDNTIITNCCKCIRQRVTLRARGSNLWIAQGEAIGGNDLCCNTYLERAATIDQHIVYGQDNNGMLINGAHFSSIV</sequence>
<accession>A0A6A2ZH72</accession>